<name>A0AAE1ARI7_9GAST</name>
<dbReference type="Proteomes" id="UP001283361">
    <property type="component" value="Unassembled WGS sequence"/>
</dbReference>
<keyword evidence="2" id="KW-1185">Reference proteome</keyword>
<proteinExistence type="predicted"/>
<comment type="caution">
    <text evidence="1">The sequence shown here is derived from an EMBL/GenBank/DDBJ whole genome shotgun (WGS) entry which is preliminary data.</text>
</comment>
<evidence type="ECO:0000313" key="1">
    <source>
        <dbReference type="EMBL" id="KAK3792725.1"/>
    </source>
</evidence>
<dbReference type="AlphaFoldDB" id="A0AAE1ARI7"/>
<dbReference type="EMBL" id="JAWDGP010001334">
    <property type="protein sequence ID" value="KAK3792725.1"/>
    <property type="molecule type" value="Genomic_DNA"/>
</dbReference>
<accession>A0AAE1ARI7</accession>
<sequence>MPTADKESEIRFMSSWVSKKLSLASPETSCKFLSILSTRGRILSGAMSTKCANQDSSWVDIKLIMSCFGSGPTLVHERTGFTMVMNKGVGVYCAGSHKTEACVMLTADKESEIRFMSSCRYPKVELGFSFPNFSDHFHQGPYTLWSNVH</sequence>
<protein>
    <submittedName>
        <fullName evidence="1">Uncharacterized protein</fullName>
    </submittedName>
</protein>
<organism evidence="1 2">
    <name type="scientific">Elysia crispata</name>
    <name type="common">lettuce slug</name>
    <dbReference type="NCBI Taxonomy" id="231223"/>
    <lineage>
        <taxon>Eukaryota</taxon>
        <taxon>Metazoa</taxon>
        <taxon>Spiralia</taxon>
        <taxon>Lophotrochozoa</taxon>
        <taxon>Mollusca</taxon>
        <taxon>Gastropoda</taxon>
        <taxon>Heterobranchia</taxon>
        <taxon>Euthyneura</taxon>
        <taxon>Panpulmonata</taxon>
        <taxon>Sacoglossa</taxon>
        <taxon>Placobranchoidea</taxon>
        <taxon>Plakobranchidae</taxon>
        <taxon>Elysia</taxon>
    </lineage>
</organism>
<reference evidence="1" key="1">
    <citation type="journal article" date="2023" name="G3 (Bethesda)">
        <title>A reference genome for the long-term kleptoplast-retaining sea slug Elysia crispata morphotype clarki.</title>
        <authorList>
            <person name="Eastman K.E."/>
            <person name="Pendleton A.L."/>
            <person name="Shaikh M.A."/>
            <person name="Suttiyut T."/>
            <person name="Ogas R."/>
            <person name="Tomko P."/>
            <person name="Gavelis G."/>
            <person name="Widhalm J.R."/>
            <person name="Wisecaver J.H."/>
        </authorList>
    </citation>
    <scope>NUCLEOTIDE SEQUENCE</scope>
    <source>
        <strain evidence="1">ECLA1</strain>
    </source>
</reference>
<evidence type="ECO:0000313" key="2">
    <source>
        <dbReference type="Proteomes" id="UP001283361"/>
    </source>
</evidence>
<gene>
    <name evidence="1" type="ORF">RRG08_064395</name>
</gene>